<keyword evidence="2" id="KW-1185">Reference proteome</keyword>
<reference evidence="1 2" key="1">
    <citation type="submission" date="2016-10" db="EMBL/GenBank/DDBJ databases">
        <authorList>
            <person name="de Groot N.N."/>
        </authorList>
    </citation>
    <scope>NUCLEOTIDE SEQUENCE [LARGE SCALE GENOMIC DNA]</scope>
    <source>
        <strain evidence="1 2">CGMCC 4.6533</strain>
    </source>
</reference>
<dbReference type="AlphaFoldDB" id="A0A1G9LLT0"/>
<proteinExistence type="predicted"/>
<accession>A0A1G9LLT0</accession>
<evidence type="ECO:0000313" key="2">
    <source>
        <dbReference type="Proteomes" id="UP000199202"/>
    </source>
</evidence>
<dbReference type="OrthoDB" id="4164244at2"/>
<protein>
    <submittedName>
        <fullName evidence="1">Uncharacterized protein</fullName>
    </submittedName>
</protein>
<dbReference type="EMBL" id="FNDJ01000028">
    <property type="protein sequence ID" value="SDL62826.1"/>
    <property type="molecule type" value="Genomic_DNA"/>
</dbReference>
<name>A0A1G9LLT0_9ACTN</name>
<sequence>MSFFKAALIEIEFTASLPTTSYKGSRFYFEADFQITYRPGRQGHCNRDSLIRHEVLQAAREESQSWLAIEILEAEDAINARLGRPSDSTDGFYRDCRARVALHIDEQNEKTLRRLLASEARVNHLQYLKTTLYSDASLLAVDFLERDPSRLGDELDIDKFYRFANRLSEAEQWWAPLMQAWGELAAQTQSREAAREALHALLDAIHRLDKKLSSRYGLPSVTGSGEGPIVPDENSGV</sequence>
<dbReference type="Proteomes" id="UP000199202">
    <property type="component" value="Unassembled WGS sequence"/>
</dbReference>
<gene>
    <name evidence="1" type="ORF">SAMN05421869_12849</name>
</gene>
<evidence type="ECO:0000313" key="1">
    <source>
        <dbReference type="EMBL" id="SDL62826.1"/>
    </source>
</evidence>
<dbReference type="RefSeq" id="WP_143044104.1">
    <property type="nucleotide sequence ID" value="NZ_FNDJ01000028.1"/>
</dbReference>
<organism evidence="1 2">
    <name type="scientific">Nonomuraea jiangxiensis</name>
    <dbReference type="NCBI Taxonomy" id="633440"/>
    <lineage>
        <taxon>Bacteria</taxon>
        <taxon>Bacillati</taxon>
        <taxon>Actinomycetota</taxon>
        <taxon>Actinomycetes</taxon>
        <taxon>Streptosporangiales</taxon>
        <taxon>Streptosporangiaceae</taxon>
        <taxon>Nonomuraea</taxon>
    </lineage>
</organism>